<dbReference type="GO" id="GO:0003677">
    <property type="term" value="F:DNA binding"/>
    <property type="evidence" value="ECO:0007669"/>
    <property type="project" value="UniProtKB-KW"/>
</dbReference>
<dbReference type="CDD" id="cd00093">
    <property type="entry name" value="HTH_XRE"/>
    <property type="match status" value="1"/>
</dbReference>
<evidence type="ECO:0000313" key="3">
    <source>
        <dbReference type="EMBL" id="GIP19251.1"/>
    </source>
</evidence>
<dbReference type="AlphaFoldDB" id="A0A920CZY9"/>
<gene>
    <name evidence="3" type="ORF">J40TS1_48930</name>
</gene>
<proteinExistence type="predicted"/>
<dbReference type="InterPro" id="IPR001387">
    <property type="entry name" value="Cro/C1-type_HTH"/>
</dbReference>
<dbReference type="PANTHER" id="PTHR46558:SF11">
    <property type="entry name" value="HTH-TYPE TRANSCRIPTIONAL REGULATOR XRE"/>
    <property type="match status" value="1"/>
</dbReference>
<dbReference type="Proteomes" id="UP000683139">
    <property type="component" value="Unassembled WGS sequence"/>
</dbReference>
<evidence type="ECO:0000259" key="2">
    <source>
        <dbReference type="PROSITE" id="PS50943"/>
    </source>
</evidence>
<keyword evidence="1" id="KW-0238">DNA-binding</keyword>
<evidence type="ECO:0000313" key="4">
    <source>
        <dbReference type="Proteomes" id="UP000683139"/>
    </source>
</evidence>
<evidence type="ECO:0000256" key="1">
    <source>
        <dbReference type="ARBA" id="ARBA00023125"/>
    </source>
</evidence>
<accession>A0A920CZY9</accession>
<dbReference type="GO" id="GO:0005506">
    <property type="term" value="F:iron ion binding"/>
    <property type="evidence" value="ECO:0007669"/>
    <property type="project" value="InterPro"/>
</dbReference>
<comment type="caution">
    <text evidence="3">The sequence shown here is derived from an EMBL/GenBank/DDBJ whole genome shotgun (WGS) entry which is preliminary data.</text>
</comment>
<sequence>MDCSKVGQLIYKLRKEKGMTQKQLADLLNISDKTVSKWERGMGCPDVTLLGMLSGILGVEIEKILAGELNPNDKDNGNMKRIKFYECTSCGNVMTSSGEASLSCCGRILEPLQAQQADSKHQVTVETDGEEYFITLEHEMLKEHYISFAALVTADRVLLIKLYPEQYAQFTMPKLRHSSALYVYCTKHGLFKYEPLHTLAVEL</sequence>
<dbReference type="RefSeq" id="WP_213519903.1">
    <property type="nucleotide sequence ID" value="NZ_BOSE01000013.1"/>
</dbReference>
<dbReference type="GO" id="GO:0016491">
    <property type="term" value="F:oxidoreductase activity"/>
    <property type="evidence" value="ECO:0007669"/>
    <property type="project" value="InterPro"/>
</dbReference>
<dbReference type="SUPFAM" id="SSF47413">
    <property type="entry name" value="lambda repressor-like DNA-binding domains"/>
    <property type="match status" value="1"/>
</dbReference>
<dbReference type="InterPro" id="IPR036073">
    <property type="entry name" value="Desulfoferrodoxin_Fe-bd_dom_sf"/>
</dbReference>
<organism evidence="3 4">
    <name type="scientific">Paenibacillus montaniterrae</name>
    <dbReference type="NCBI Taxonomy" id="429341"/>
    <lineage>
        <taxon>Bacteria</taxon>
        <taxon>Bacillati</taxon>
        <taxon>Bacillota</taxon>
        <taxon>Bacilli</taxon>
        <taxon>Bacillales</taxon>
        <taxon>Paenibacillaceae</taxon>
        <taxon>Paenibacillus</taxon>
    </lineage>
</organism>
<dbReference type="Gene3D" id="1.10.260.40">
    <property type="entry name" value="lambda repressor-like DNA-binding domains"/>
    <property type="match status" value="1"/>
</dbReference>
<feature type="domain" description="HTH cro/C1-type" evidence="2">
    <location>
        <begin position="10"/>
        <end position="64"/>
    </location>
</feature>
<dbReference type="SMART" id="SM00530">
    <property type="entry name" value="HTH_XRE"/>
    <property type="match status" value="1"/>
</dbReference>
<dbReference type="PROSITE" id="PS50943">
    <property type="entry name" value="HTH_CROC1"/>
    <property type="match status" value="1"/>
</dbReference>
<protein>
    <submittedName>
        <fullName evidence="3">XRE family transcriptional regulator</fullName>
    </submittedName>
</protein>
<dbReference type="InterPro" id="IPR010982">
    <property type="entry name" value="Lambda_DNA-bd_dom_sf"/>
</dbReference>
<dbReference type="SUPFAM" id="SSF49367">
    <property type="entry name" value="Superoxide reductase-like"/>
    <property type="match status" value="1"/>
</dbReference>
<keyword evidence="4" id="KW-1185">Reference proteome</keyword>
<dbReference type="PANTHER" id="PTHR46558">
    <property type="entry name" value="TRACRIPTIONAL REGULATORY PROTEIN-RELATED-RELATED"/>
    <property type="match status" value="1"/>
</dbReference>
<name>A0A920CZY9_9BACL</name>
<dbReference type="Pfam" id="PF01381">
    <property type="entry name" value="HTH_3"/>
    <property type="match status" value="1"/>
</dbReference>
<reference evidence="3" key="1">
    <citation type="submission" date="2021-03" db="EMBL/GenBank/DDBJ databases">
        <title>Antimicrobial resistance genes in bacteria isolated from Japanese honey, and their potential for conferring macrolide and lincosamide resistance in the American foulbrood pathogen Paenibacillus larvae.</title>
        <authorList>
            <person name="Okamoto M."/>
            <person name="Kumagai M."/>
            <person name="Kanamori H."/>
            <person name="Takamatsu D."/>
        </authorList>
    </citation>
    <scope>NUCLEOTIDE SEQUENCE</scope>
    <source>
        <strain evidence="3">J40TS1</strain>
    </source>
</reference>
<dbReference type="EMBL" id="BOSE01000013">
    <property type="protein sequence ID" value="GIP19251.1"/>
    <property type="molecule type" value="Genomic_DNA"/>
</dbReference>
<dbReference type="Gene3D" id="2.60.40.730">
    <property type="entry name" value="SOR catalytic domain"/>
    <property type="match status" value="1"/>
</dbReference>